<feature type="domain" description="SWIM-type" evidence="4">
    <location>
        <begin position="476"/>
        <end position="515"/>
    </location>
</feature>
<accession>A0A819ZGQ6</accession>
<dbReference type="AlphaFoldDB" id="A0A819ZGQ6"/>
<dbReference type="PROSITE" id="PS50966">
    <property type="entry name" value="ZF_SWIM"/>
    <property type="match status" value="1"/>
</dbReference>
<evidence type="ECO:0000256" key="1">
    <source>
        <dbReference type="ARBA" id="ARBA00001968"/>
    </source>
</evidence>
<keyword evidence="2" id="KW-0479">Metal-binding</keyword>
<proteinExistence type="predicted"/>
<keyword evidence="3" id="KW-0863">Zinc-finger</keyword>
<dbReference type="EMBL" id="CAJOBD010012116">
    <property type="protein sequence ID" value="CAF4176725.1"/>
    <property type="molecule type" value="Genomic_DNA"/>
</dbReference>
<sequence length="560" mass="64195">MVIECVCCDSRIDSTNRRPFHGIAMQLFVSARRNICLPASGYICNSCRMIFFKWRSNSEFVNVLNHLEEESNENIIDHDHKNDNENFESAVETSTDEPIDTNTVLLPLNVVVSSHRLGLSNKVLTTMFQFSNPMAVSRTLSIVREALSSEFVPQYLGFQSISRQDVINIYSSPLATRLLSEDMNTVVLVADGTYLYLQKSRNNEFQRHTYNLHKHRSLVKPMLITTTTGYILEAYGPYLSDSSNNDAAMQKDILIKNKSGILNWIHDHDIIVVDRGFRDSVGLMRALGLDVCMPDFLNGRHRFDALEANRSRFISKIRWVVESANARIKHFKWLNQTIQNSTIPQVRDYLRIACALVNAYRSPAISSFMNDDIIVTKMLENLHEPNLLRVRINDEILRWVDGDASQLVNFPVLSMDQIRTITVGVFQLKQARSYCEEHCSTTHLDNRADFPLQICANDPQLIRIRFKSRHSNTKTYHAYISFSTQDILNSCCDCPSGDRKVGVCSHRAAAIWFLSYQRYYNGPTINQPSGSYLNLLDDSDRIDDFVESTDEDEDYRYSLA</sequence>
<evidence type="ECO:0000259" key="4">
    <source>
        <dbReference type="PROSITE" id="PS50966"/>
    </source>
</evidence>
<comment type="cofactor">
    <cofactor evidence="1">
        <name>a divalent metal cation</name>
        <dbReference type="ChEBI" id="CHEBI:60240"/>
    </cofactor>
</comment>
<evidence type="ECO:0000256" key="3">
    <source>
        <dbReference type="PROSITE-ProRule" id="PRU00325"/>
    </source>
</evidence>
<comment type="caution">
    <text evidence="5">The sequence shown here is derived from an EMBL/GenBank/DDBJ whole genome shotgun (WGS) entry which is preliminary data.</text>
</comment>
<dbReference type="PANTHER" id="PTHR23080">
    <property type="entry name" value="THAP DOMAIN PROTEIN"/>
    <property type="match status" value="1"/>
</dbReference>
<gene>
    <name evidence="5" type="ORF">JBS370_LOCUS35294</name>
</gene>
<reference evidence="5" key="1">
    <citation type="submission" date="2021-02" db="EMBL/GenBank/DDBJ databases">
        <authorList>
            <person name="Nowell W R."/>
        </authorList>
    </citation>
    <scope>NUCLEOTIDE SEQUENCE</scope>
</reference>
<keyword evidence="3" id="KW-0862">Zinc</keyword>
<dbReference type="GO" id="GO:0008270">
    <property type="term" value="F:zinc ion binding"/>
    <property type="evidence" value="ECO:0007669"/>
    <property type="project" value="UniProtKB-KW"/>
</dbReference>
<evidence type="ECO:0000256" key="2">
    <source>
        <dbReference type="ARBA" id="ARBA00022723"/>
    </source>
</evidence>
<dbReference type="InterPro" id="IPR007527">
    <property type="entry name" value="Znf_SWIM"/>
</dbReference>
<organism evidence="5 6">
    <name type="scientific">Rotaria sordida</name>
    <dbReference type="NCBI Taxonomy" id="392033"/>
    <lineage>
        <taxon>Eukaryota</taxon>
        <taxon>Metazoa</taxon>
        <taxon>Spiralia</taxon>
        <taxon>Gnathifera</taxon>
        <taxon>Rotifera</taxon>
        <taxon>Eurotatoria</taxon>
        <taxon>Bdelloidea</taxon>
        <taxon>Philodinida</taxon>
        <taxon>Philodinidae</taxon>
        <taxon>Rotaria</taxon>
    </lineage>
</organism>
<name>A0A819ZGQ6_9BILA</name>
<evidence type="ECO:0000313" key="5">
    <source>
        <dbReference type="EMBL" id="CAF4176725.1"/>
    </source>
</evidence>
<dbReference type="Proteomes" id="UP000663836">
    <property type="component" value="Unassembled WGS sequence"/>
</dbReference>
<protein>
    <recommendedName>
        <fullName evidence="4">SWIM-type domain-containing protein</fullName>
    </recommendedName>
</protein>
<dbReference type="Pfam" id="PF13359">
    <property type="entry name" value="DDE_Tnp_4"/>
    <property type="match status" value="1"/>
</dbReference>
<dbReference type="InterPro" id="IPR027806">
    <property type="entry name" value="HARBI1_dom"/>
</dbReference>
<evidence type="ECO:0000313" key="6">
    <source>
        <dbReference type="Proteomes" id="UP000663836"/>
    </source>
</evidence>